<dbReference type="PANTHER" id="PTHR43798">
    <property type="entry name" value="MONOACYLGLYCEROL LIPASE"/>
    <property type="match status" value="1"/>
</dbReference>
<sequence>MSECRRCVELSFPVPWGIIAAKAWGDPCLPPVLMVHGIQDNAGTFDRLMPMLPDMFYYVCIDLPGHGKSNRFPKGVFLNFMLYLSSIRRVVQQLHWVKYHYIGHSLGGQLGTYYASFYPDEVTKLIILDTLAPTTLDIGHYIRKSKKQIKEIIELENKLLNSNSKPNYTYEEAIRRVVNGRKAPISIGAAEVLAARSLKKNNKNFYYFSTDQRLKFGVPPLVTSEIHLNIIQNIQCPMLLIITHIYLEFVKSTDHSSVHDTYKLLQSKNNVQIVQVTGQHDVHNDNPEVVAPHINEFLLKIKSLL</sequence>
<keyword evidence="5" id="KW-1185">Reference proteome</keyword>
<evidence type="ECO:0000259" key="3">
    <source>
        <dbReference type="Pfam" id="PF00561"/>
    </source>
</evidence>
<protein>
    <recommendedName>
        <fullName evidence="3">AB hydrolase-1 domain-containing protein</fullName>
    </recommendedName>
</protein>
<dbReference type="Gene3D" id="3.40.50.1820">
    <property type="entry name" value="alpha/beta hydrolase"/>
    <property type="match status" value="1"/>
</dbReference>
<dbReference type="Pfam" id="PF00561">
    <property type="entry name" value="Abhydrolase_1"/>
    <property type="match status" value="1"/>
</dbReference>
<name>A0ABR1BH70_POLSC</name>
<proteinExistence type="inferred from homology"/>
<dbReference type="SUPFAM" id="SSF53474">
    <property type="entry name" value="alpha/beta-Hydrolases"/>
    <property type="match status" value="1"/>
</dbReference>
<dbReference type="InterPro" id="IPR000073">
    <property type="entry name" value="AB_hydrolase_1"/>
</dbReference>
<gene>
    <name evidence="4" type="ORF">RUM44_013847</name>
</gene>
<comment type="caution">
    <text evidence="4">The sequence shown here is derived from an EMBL/GenBank/DDBJ whole genome shotgun (WGS) entry which is preliminary data.</text>
</comment>
<evidence type="ECO:0000313" key="4">
    <source>
        <dbReference type="EMBL" id="KAK6642124.1"/>
    </source>
</evidence>
<dbReference type="EMBL" id="JAWJWF010000001">
    <property type="protein sequence ID" value="KAK6642124.1"/>
    <property type="molecule type" value="Genomic_DNA"/>
</dbReference>
<keyword evidence="2" id="KW-0378">Hydrolase</keyword>
<dbReference type="PANTHER" id="PTHR43798:SF14">
    <property type="entry name" value="SERINE HYDROLASE-LIKE PROTEIN DDB_G0286239"/>
    <property type="match status" value="1"/>
</dbReference>
<organism evidence="4 5">
    <name type="scientific">Polyplax serrata</name>
    <name type="common">Common mouse louse</name>
    <dbReference type="NCBI Taxonomy" id="468196"/>
    <lineage>
        <taxon>Eukaryota</taxon>
        <taxon>Metazoa</taxon>
        <taxon>Ecdysozoa</taxon>
        <taxon>Arthropoda</taxon>
        <taxon>Hexapoda</taxon>
        <taxon>Insecta</taxon>
        <taxon>Pterygota</taxon>
        <taxon>Neoptera</taxon>
        <taxon>Paraneoptera</taxon>
        <taxon>Psocodea</taxon>
        <taxon>Troctomorpha</taxon>
        <taxon>Phthiraptera</taxon>
        <taxon>Anoplura</taxon>
        <taxon>Polyplacidae</taxon>
        <taxon>Polyplax</taxon>
    </lineage>
</organism>
<feature type="domain" description="AB hydrolase-1" evidence="3">
    <location>
        <begin position="30"/>
        <end position="132"/>
    </location>
</feature>
<comment type="similarity">
    <text evidence="1">Belongs to the AB hydrolase superfamily.</text>
</comment>
<evidence type="ECO:0000256" key="1">
    <source>
        <dbReference type="ARBA" id="ARBA00008645"/>
    </source>
</evidence>
<dbReference type="PRINTS" id="PR00111">
    <property type="entry name" value="ABHYDROLASE"/>
</dbReference>
<dbReference type="InterPro" id="IPR029058">
    <property type="entry name" value="AB_hydrolase_fold"/>
</dbReference>
<accession>A0ABR1BH70</accession>
<evidence type="ECO:0000313" key="5">
    <source>
        <dbReference type="Proteomes" id="UP001359485"/>
    </source>
</evidence>
<dbReference type="InterPro" id="IPR050266">
    <property type="entry name" value="AB_hydrolase_sf"/>
</dbReference>
<reference evidence="4 5" key="1">
    <citation type="submission" date="2023-09" db="EMBL/GenBank/DDBJ databases">
        <title>Genomes of two closely related lineages of the louse Polyplax serrata with different host specificities.</title>
        <authorList>
            <person name="Martinu J."/>
            <person name="Tarabai H."/>
            <person name="Stefka J."/>
            <person name="Hypsa V."/>
        </authorList>
    </citation>
    <scope>NUCLEOTIDE SEQUENCE [LARGE SCALE GENOMIC DNA]</scope>
    <source>
        <strain evidence="4">98ZLc_SE</strain>
    </source>
</reference>
<dbReference type="Proteomes" id="UP001359485">
    <property type="component" value="Unassembled WGS sequence"/>
</dbReference>
<evidence type="ECO:0000256" key="2">
    <source>
        <dbReference type="ARBA" id="ARBA00022801"/>
    </source>
</evidence>